<feature type="domain" description="RdRp catalytic" evidence="7">
    <location>
        <begin position="956"/>
        <end position="1158"/>
    </location>
</feature>
<name>A0A6B9HEQ5_9VIRU</name>
<dbReference type="PROSITE" id="PS50525">
    <property type="entry name" value="RDRP_SSRNA_NEG_SEG"/>
    <property type="match status" value="1"/>
</dbReference>
<protein>
    <recommendedName>
        <fullName evidence="2">RNA-directed RNA polymerase L</fullName>
        <ecNumber evidence="1">2.7.7.48</ecNumber>
    </recommendedName>
    <alternativeName>
        <fullName evidence="4">Large structural protein</fullName>
    </alternativeName>
    <alternativeName>
        <fullName evidence="6">Replicase</fullName>
    </alternativeName>
    <alternativeName>
        <fullName evidence="5">Transcriptase</fullName>
    </alternativeName>
</protein>
<accession>A0A6B9HEQ5</accession>
<sequence>MTQNYYAEEQFRMITAIYNLLKNKDVIDLSDYIELSHSVGSGMMTKLRLVPEIGLKSRLSHLYAVCACALNEPPLFDEQIVVSVEGLNPSYVFDCDLILESSNKIYLIDFTADGSYENISNKTRILDNKRSDPSLRNKVVDTIVKVFEQKKFQVNFPDFSRDPKFEQPELFSLRLLDNLTRKSLVYNKEFIKQCDIITANAFQLILNDKTPPKNYNTINLTSDNIDRASSAAMSNNVSDILSLFSSITKKQYQPFSDSLKKITAQFVNPKEPFLFRETLSDTNETSLQDVLRDLSSDLLASVLNVSLSITGIIFGIKKNGEIIKLDYFPTSRTNNSMISFDSDFHIVAQHIKGHYFKILFSYEAMDDQLKRVIMEEKTKVDRTSESSKASLEKCLATIKEQETKLHEYTRLINKRITRESTGSIWDKIISLGRLVKSDSGNIGKTSVNLLNSICFALKNISAGNLISHHYEIIKTIAASIKNSHKGETYYVGLNGKHLSVTITKICSTQDSFDRTHYCTISRKTLNAEADALVRGTFITTNRTNRSQFRTIDKNEISYYLRLPYYITSLISWDIESSSVKGFSNKTDYPEKFANSILHCLVNRDTFSQAAQQVRYFYTSSIGYGADASKISDKIDFFRPKTTWEYIYVVRMIKLGFSLSVLRDTESLSKIQEDNELVVCFPHSNKPSRTFNHVISSMYYCNIFNKFRAFHEISEAYCFNELVDELKIYDSSRQKNVEDLAGLSLKTMTNIDNYGYLLSRDFITNETIRVSDLLRSGVGRFKASLPVIISLSNKYLKTNETIVKDIYNGLKKSPIEACTMRGSMKSGPATDKSQGIRAASAMLEELVNQYDIDPEKLNNNGWLHTVLMENIEKSGGDSSILTFVVQQLRDESIQYLYRIVQKDQIGNREISVLNAAFRLGALFTETVARTLSKQISSIDLLENSDKDYVFEKSVQHAIENDKRKNRITCYDNTDQKRWGPNHMLNFFSAMFYGSLHEERGLVKLLIFIADRTLDKEAKYPESLIRYFEKQTSRNISIITREGFNREHGSETLKTFFERHSNDLFNNIFSKKLPFGMCQGIFHSTSSVYHALLCKAVEDLVATEFGSGVSLKSFCTSDDSSRLISIDRNLHQISVIKRIHSFINQIGILLNIIRNESKSSFNFFISEFNSIFFKKGEMSTPSIKQRISKIDVGKGENHVEDYMASLSSSANYFAIGGSYSGCIILSVLNLALHTEQWNRWSVISNGKYHLPVELGGFPIIEPFTTCLSGAAANLYLRSSNYLSKDAYAKLFSSIITEKPEQYNLSDYFRIPKTLSEDSTVIKIYKNTGALGISSLVRTDKKLSQFEKRHKMSTWQFPDHFLTLRHQSCDSRFFLYNIYKNGCMSLFSESLGENSFYIRMSDPWISSERKCVRISKKSILTSLGLEADIRYSYNDIESCLSKVNHENAAKILIDFTNSQGVSEFNKTLIDQLKPRFDDALEIMNFILGQECAEYIVPKFKPATSRITLRGNEALDQEKYTADLIKVLAGERSRSLINEYFGDHRRFDELPNSVDCPNIPLKDSILIAENSIFAFNKYIKRNTKMITSGRPSTLSSLVTMTLRSRFFEGTGVRLDGTLELIGDRNHAFSYTSWYKRLSEKSEGYIIEKSNQTLSQLYSDVVKFGIISTNTTITEKDHFELSDSSLSSKHFKISCKSRSSLLATAKSWIGANVDCSFTYDSIQALFSNRLLSRNEFKISESAFSRNSTDIYFRIVVNNLPCIHLIESIADDYRTSYNHVILCESATTEAELNLETTDVGKSRSWITNIADFFSNKDRIYLNRTYIIRSNHGNDTVTFRTVDQSTCFDIDICNDTLTLALIAKDVKIPLGHVAPNKVTDVKQGYTLDNNLLISAVEKFSKLLDFTDELNDVSRSTESAISFILYGTQLHSKISVVNSTLRKIKFPIEFSNGPELDIFRSLLLDDKSTSKTINTTKFLNYVNNVFSTTTNKQNYLSELTIEDKLALKFEENELHEFDDEDLAPDEDFLEVQNNFEAFDNEDKSDSDSIQADFQDLDIDFDDVDFEALMDEEMEGEEDNQFGAFDIQFNESLDDETSLKTSRTGLTVNPNNEFPYQIVKFIKLWTLQNKLKNRIGIPRDYQSITHLAKAYLLTKRISGQHNPQLIKFLTGLDFVDIPCSLSDICILDSVVSS</sequence>
<dbReference type="EC" id="2.7.7.48" evidence="1"/>
<evidence type="ECO:0000256" key="4">
    <source>
        <dbReference type="ARBA" id="ARBA00030285"/>
    </source>
</evidence>
<evidence type="ECO:0000256" key="1">
    <source>
        <dbReference type="ARBA" id="ARBA00012494"/>
    </source>
</evidence>
<dbReference type="GO" id="GO:0003968">
    <property type="term" value="F:RNA-directed RNA polymerase activity"/>
    <property type="evidence" value="ECO:0007669"/>
    <property type="project" value="UniProtKB-EC"/>
</dbReference>
<evidence type="ECO:0000256" key="6">
    <source>
        <dbReference type="ARBA" id="ARBA00031012"/>
    </source>
</evidence>
<evidence type="ECO:0000256" key="3">
    <source>
        <dbReference type="ARBA" id="ARBA00022679"/>
    </source>
</evidence>
<keyword evidence="3" id="KW-0808">Transferase</keyword>
<evidence type="ECO:0000256" key="2">
    <source>
        <dbReference type="ARBA" id="ARBA00018602"/>
    </source>
</evidence>
<evidence type="ECO:0000259" key="7">
    <source>
        <dbReference type="PROSITE" id="PS50525"/>
    </source>
</evidence>
<dbReference type="InterPro" id="IPR007099">
    <property type="entry name" value="RNA-dir_pol_NSvirus"/>
</dbReference>
<evidence type="ECO:0000313" key="8">
    <source>
        <dbReference type="EMBL" id="QGY72638.1"/>
    </source>
</evidence>
<organism evidence="8">
    <name type="scientific">Plasmopara viticola lesion associated mycobunyavirales-like virus 1</name>
    <dbReference type="NCBI Taxonomy" id="2689124"/>
    <lineage>
        <taxon>Viruses</taxon>
        <taxon>Riboviria</taxon>
        <taxon>Orthornavirae</taxon>
        <taxon>Negarnaviricota</taxon>
        <taxon>Polyploviricotina</taxon>
        <taxon>Ellioviricetes</taxon>
        <taxon>Bunyavirales</taxon>
    </lineage>
</organism>
<reference evidence="8" key="1">
    <citation type="journal article" date="2020" name="Virus Evol.">
        <title>Analysis of the virome associated to grapevine downy mildew lesions reveals new mycovirus lineages.</title>
        <authorList>
            <person name="Chiapello M."/>
            <person name="Rodriguez-Romero J."/>
            <person name="Ayllon M.A."/>
            <person name="Turina M."/>
        </authorList>
    </citation>
    <scope>NUCLEOTIDE SEQUENCE</scope>
    <source>
        <strain evidence="8">DMG-C_DN27100</strain>
    </source>
</reference>
<dbReference type="GO" id="GO:0039694">
    <property type="term" value="P:viral RNA genome replication"/>
    <property type="evidence" value="ECO:0007669"/>
    <property type="project" value="InterPro"/>
</dbReference>
<proteinExistence type="predicted"/>
<evidence type="ECO:0000256" key="5">
    <source>
        <dbReference type="ARBA" id="ARBA00030436"/>
    </source>
</evidence>
<dbReference type="EMBL" id="MN548094">
    <property type="protein sequence ID" value="QGY72638.1"/>
    <property type="molecule type" value="Genomic_RNA"/>
</dbReference>